<dbReference type="SUPFAM" id="SSF53649">
    <property type="entry name" value="Alkaline phosphatase-like"/>
    <property type="match status" value="1"/>
</dbReference>
<dbReference type="InterPro" id="IPR024588">
    <property type="entry name" value="YejM_N"/>
</dbReference>
<comment type="caution">
    <text evidence="4">The sequence shown here is derived from an EMBL/GenBank/DDBJ whole genome shotgun (WGS) entry which is preliminary data.</text>
</comment>
<dbReference type="InterPro" id="IPR052701">
    <property type="entry name" value="GAG_Ulvan_Degrading_Sulfatases"/>
</dbReference>
<proteinExistence type="predicted"/>
<evidence type="ECO:0000259" key="2">
    <source>
        <dbReference type="Pfam" id="PF00884"/>
    </source>
</evidence>
<keyword evidence="5" id="KW-1185">Reference proteome</keyword>
<gene>
    <name evidence="4" type="ORF">HMPREF9135_1768</name>
</gene>
<name>U2NMQ2_9BACT</name>
<feature type="transmembrane region" description="Helical" evidence="1">
    <location>
        <begin position="46"/>
        <end position="75"/>
    </location>
</feature>
<dbReference type="CDD" id="cd16148">
    <property type="entry name" value="sulfatase_like"/>
    <property type="match status" value="1"/>
</dbReference>
<evidence type="ECO:0000313" key="5">
    <source>
        <dbReference type="Proteomes" id="UP000016648"/>
    </source>
</evidence>
<protein>
    <submittedName>
        <fullName evidence="4">PF11893 domain protein</fullName>
    </submittedName>
</protein>
<dbReference type="Pfam" id="PF00884">
    <property type="entry name" value="Sulfatase"/>
    <property type="match status" value="1"/>
</dbReference>
<evidence type="ECO:0000259" key="3">
    <source>
        <dbReference type="Pfam" id="PF11893"/>
    </source>
</evidence>
<dbReference type="RefSeq" id="WP_021589663.1">
    <property type="nucleotide sequence ID" value="NZ_AWEY01000023.1"/>
</dbReference>
<sequence>MMKRLNKAGLRQGFRYYLLSTLALALIFFSYIFHSASTDVMTPAGWFYFAASCLTHAAILLLAPFLLIQLPLAVLGCRQRWANMALALVYGLLFILAVANSYVYALYHFHINGLVLEMLTGPGASEIFVFSFWVYAKAVGLSLLLMGTSGALAWLSCRLEKRPRQRHFWRNSLLPLLVVCLFSQGAHIYGAATMNAAIVESTDVIPYYFPLRANKLLVKMGLADRREMNRLHFKSGGSSVSYPLRPLKMRKPAKPLNVVILCIDSWNPRTLTDECTPSICRFARQAEQYTHHLSSSNGTRGGIFGLFTGLPAYYWKSFEYADIQPLLVEELRKAGYRIQAYPSATFDYPPFAKMMFGHVKGLNTNTPGNTPYERDIRITRNFMDDLDRYDGRQPFFSFVFYDSAHAIEVPKSKQHRFQPSWEYCDYMKLSNDMDPTPFFNLYRNCVAEVDSLIGLALDKLAQKELLQNTVVVITGDHGQEFNENHKNYWGHSSNYSEWQTRIPLVYYYPGCKPGRRDHRTTHYDVSPTLLHQVLGVTNPPSDLSMGHYLDDDAPRNWHLTGNDLFYAFTLTDGTIVEKRGSGTLKVLDRRMNPQPDYQLNARELQEAIRNMNRFFK</sequence>
<keyword evidence="1" id="KW-0472">Membrane</keyword>
<feature type="transmembrane region" description="Helical" evidence="1">
    <location>
        <begin position="16"/>
        <end position="34"/>
    </location>
</feature>
<dbReference type="EMBL" id="AWEY01000023">
    <property type="protein sequence ID" value="ERK39350.1"/>
    <property type="molecule type" value="Genomic_DNA"/>
</dbReference>
<feature type="domain" description="Inner membrane protein YejM N-terminal" evidence="3">
    <location>
        <begin position="7"/>
        <end position="248"/>
    </location>
</feature>
<dbReference type="Pfam" id="PF11893">
    <property type="entry name" value="DUF3413"/>
    <property type="match status" value="1"/>
</dbReference>
<keyword evidence="1" id="KW-0812">Transmembrane</keyword>
<dbReference type="PATRIC" id="fig|1115809.3.peg.1327"/>
<feature type="domain" description="Sulfatase N-terminal" evidence="2">
    <location>
        <begin position="257"/>
        <end position="533"/>
    </location>
</feature>
<evidence type="ECO:0000256" key="1">
    <source>
        <dbReference type="SAM" id="Phobius"/>
    </source>
</evidence>
<accession>U2NMQ2</accession>
<evidence type="ECO:0000313" key="4">
    <source>
        <dbReference type="EMBL" id="ERK39350.1"/>
    </source>
</evidence>
<dbReference type="InterPro" id="IPR012159">
    <property type="entry name" value="YejM-like"/>
</dbReference>
<organism evidence="4 5">
    <name type="scientific">Segatella baroniae F0067</name>
    <dbReference type="NCBI Taxonomy" id="1115809"/>
    <lineage>
        <taxon>Bacteria</taxon>
        <taxon>Pseudomonadati</taxon>
        <taxon>Bacteroidota</taxon>
        <taxon>Bacteroidia</taxon>
        <taxon>Bacteroidales</taxon>
        <taxon>Prevotellaceae</taxon>
        <taxon>Segatella</taxon>
    </lineage>
</organism>
<keyword evidence="1" id="KW-1133">Transmembrane helix</keyword>
<feature type="transmembrane region" description="Helical" evidence="1">
    <location>
        <begin position="173"/>
        <end position="192"/>
    </location>
</feature>
<reference evidence="4 5" key="1">
    <citation type="submission" date="2013-08" db="EMBL/GenBank/DDBJ databases">
        <authorList>
            <person name="Durkin A.S."/>
            <person name="Haft D.R."/>
            <person name="McCorrison J."/>
            <person name="Torralba M."/>
            <person name="Gillis M."/>
            <person name="Haft D.H."/>
            <person name="Methe B."/>
            <person name="Sutton G."/>
            <person name="Nelson K.E."/>
        </authorList>
    </citation>
    <scope>NUCLEOTIDE SEQUENCE [LARGE SCALE GENOMIC DNA]</scope>
    <source>
        <strain evidence="4 5">F0067</strain>
    </source>
</reference>
<dbReference type="InterPro" id="IPR017850">
    <property type="entry name" value="Alkaline_phosphatase_core_sf"/>
</dbReference>
<feature type="transmembrane region" description="Helical" evidence="1">
    <location>
        <begin position="127"/>
        <end position="152"/>
    </location>
</feature>
<dbReference type="PIRSF" id="PIRSF004950">
    <property type="entry name" value="Mmb_sulf_HI0842"/>
    <property type="match status" value="1"/>
</dbReference>
<dbReference type="Gene3D" id="3.40.720.10">
    <property type="entry name" value="Alkaline Phosphatase, subunit A"/>
    <property type="match status" value="1"/>
</dbReference>
<feature type="transmembrane region" description="Helical" evidence="1">
    <location>
        <begin position="87"/>
        <end position="107"/>
    </location>
</feature>
<dbReference type="AlphaFoldDB" id="U2NMQ2"/>
<dbReference type="PANTHER" id="PTHR43751:SF3">
    <property type="entry name" value="SULFATASE N-TERMINAL DOMAIN-CONTAINING PROTEIN"/>
    <property type="match status" value="1"/>
</dbReference>
<dbReference type="Proteomes" id="UP000016648">
    <property type="component" value="Unassembled WGS sequence"/>
</dbReference>
<dbReference type="PANTHER" id="PTHR43751">
    <property type="entry name" value="SULFATASE"/>
    <property type="match status" value="1"/>
</dbReference>
<dbReference type="InterPro" id="IPR000917">
    <property type="entry name" value="Sulfatase_N"/>
</dbReference>